<evidence type="ECO:0000259" key="10">
    <source>
        <dbReference type="PROSITE" id="PS51352"/>
    </source>
</evidence>
<dbReference type="PRINTS" id="PR00421">
    <property type="entry name" value="THIOREDOXIN"/>
</dbReference>
<keyword evidence="4 9" id="KW-1015">Disulfide bond</keyword>
<evidence type="ECO:0000256" key="8">
    <source>
        <dbReference type="PIRSR" id="PIRSR000077-1"/>
    </source>
</evidence>
<dbReference type="Proteomes" id="UP000273143">
    <property type="component" value="Chromosome"/>
</dbReference>
<dbReference type="InterPro" id="IPR017937">
    <property type="entry name" value="Thioredoxin_CS"/>
</dbReference>
<evidence type="ECO:0000256" key="3">
    <source>
        <dbReference type="ARBA" id="ARBA00022982"/>
    </source>
</evidence>
<keyword evidence="12" id="KW-1185">Reference proteome</keyword>
<evidence type="ECO:0000256" key="6">
    <source>
        <dbReference type="NCBIfam" id="TIGR01068"/>
    </source>
</evidence>
<dbReference type="RefSeq" id="WP_127163999.1">
    <property type="nucleotide sequence ID" value="NZ_CP029822.1"/>
</dbReference>
<feature type="site" description="Contributes to redox potential value" evidence="8">
    <location>
        <position position="35"/>
    </location>
</feature>
<evidence type="ECO:0000313" key="12">
    <source>
        <dbReference type="Proteomes" id="UP000273143"/>
    </source>
</evidence>
<feature type="active site" description="Nucleophile" evidence="8">
    <location>
        <position position="33"/>
    </location>
</feature>
<dbReference type="GO" id="GO:0005829">
    <property type="term" value="C:cytosol"/>
    <property type="evidence" value="ECO:0007669"/>
    <property type="project" value="TreeGrafter"/>
</dbReference>
<dbReference type="InterPro" id="IPR005746">
    <property type="entry name" value="Thioredoxin"/>
</dbReference>
<proteinExistence type="inferred from homology"/>
<organism evidence="11 12">
    <name type="scientific">Entomomonas moraniae</name>
    <dbReference type="NCBI Taxonomy" id="2213226"/>
    <lineage>
        <taxon>Bacteria</taxon>
        <taxon>Pseudomonadati</taxon>
        <taxon>Pseudomonadota</taxon>
        <taxon>Gammaproteobacteria</taxon>
        <taxon>Pseudomonadales</taxon>
        <taxon>Pseudomonadaceae</taxon>
        <taxon>Entomomonas</taxon>
    </lineage>
</organism>
<sequence>MMSTIIHVTDDDFAEKVLKSDIPVLLDYWAEWCGPCKMIAPVLDVLADEYDGKLQICKLDISANQETPQTYGVRNIPTLMIFKNGEAVATKVGAVSKSQLAAFIDATLS</sequence>
<feature type="domain" description="Thioredoxin" evidence="10">
    <location>
        <begin position="1"/>
        <end position="109"/>
    </location>
</feature>
<keyword evidence="5 9" id="KW-0676">Redox-active center</keyword>
<dbReference type="Gene3D" id="3.40.30.10">
    <property type="entry name" value="Glutaredoxin"/>
    <property type="match status" value="1"/>
</dbReference>
<dbReference type="PANTHER" id="PTHR45663:SF11">
    <property type="entry name" value="GEO12009P1"/>
    <property type="match status" value="1"/>
</dbReference>
<reference evidence="12" key="1">
    <citation type="submission" date="2018-06" db="EMBL/GenBank/DDBJ databases">
        <title>Complete genome of Pseudomonas insecticola strain QZS01.</title>
        <authorList>
            <person name="Wang J."/>
            <person name="Su Q."/>
        </authorList>
    </citation>
    <scope>NUCLEOTIDE SEQUENCE [LARGE SCALE GENOMIC DNA]</scope>
    <source>
        <strain evidence="12">QZS01</strain>
    </source>
</reference>
<dbReference type="KEGG" id="emo:DM558_10800"/>
<comment type="similarity">
    <text evidence="1 7">Belongs to the thioredoxin family.</text>
</comment>
<keyword evidence="2" id="KW-0813">Transport</keyword>
<feature type="site" description="Deprotonates C-terminal active site Cys" evidence="8">
    <location>
        <position position="27"/>
    </location>
</feature>
<dbReference type="Pfam" id="PF00085">
    <property type="entry name" value="Thioredoxin"/>
    <property type="match status" value="1"/>
</dbReference>
<dbReference type="InterPro" id="IPR036249">
    <property type="entry name" value="Thioredoxin-like_sf"/>
</dbReference>
<feature type="active site" description="Nucleophile" evidence="8">
    <location>
        <position position="36"/>
    </location>
</feature>
<dbReference type="PROSITE" id="PS00194">
    <property type="entry name" value="THIOREDOXIN_1"/>
    <property type="match status" value="1"/>
</dbReference>
<dbReference type="PIRSF" id="PIRSF000077">
    <property type="entry name" value="Thioredoxin"/>
    <property type="match status" value="1"/>
</dbReference>
<dbReference type="NCBIfam" id="TIGR01068">
    <property type="entry name" value="thioredoxin"/>
    <property type="match status" value="1"/>
</dbReference>
<evidence type="ECO:0000256" key="4">
    <source>
        <dbReference type="ARBA" id="ARBA00023157"/>
    </source>
</evidence>
<evidence type="ECO:0000256" key="7">
    <source>
        <dbReference type="PIRNR" id="PIRNR000077"/>
    </source>
</evidence>
<dbReference type="NCBIfam" id="NF006898">
    <property type="entry name" value="PRK09381.1"/>
    <property type="match status" value="1"/>
</dbReference>
<dbReference type="SUPFAM" id="SSF52833">
    <property type="entry name" value="Thioredoxin-like"/>
    <property type="match status" value="1"/>
</dbReference>
<feature type="disulfide bond" description="Redox-active" evidence="9">
    <location>
        <begin position="33"/>
        <end position="36"/>
    </location>
</feature>
<evidence type="ECO:0000256" key="9">
    <source>
        <dbReference type="PIRSR" id="PIRSR000077-4"/>
    </source>
</evidence>
<keyword evidence="3" id="KW-0249">Electron transport</keyword>
<dbReference type="AlphaFoldDB" id="A0A3S9XFX9"/>
<dbReference type="EMBL" id="CP029822">
    <property type="protein sequence ID" value="AZS51226.1"/>
    <property type="molecule type" value="Genomic_DNA"/>
</dbReference>
<dbReference type="GO" id="GO:0015035">
    <property type="term" value="F:protein-disulfide reductase activity"/>
    <property type="evidence" value="ECO:0007669"/>
    <property type="project" value="UniProtKB-UniRule"/>
</dbReference>
<accession>A0A3S9XFX9</accession>
<name>A0A3S9XFX9_9GAMM</name>
<gene>
    <name evidence="11" type="primary">trxA</name>
    <name evidence="11" type="ORF">DM558_10800</name>
</gene>
<evidence type="ECO:0000256" key="5">
    <source>
        <dbReference type="ARBA" id="ARBA00023284"/>
    </source>
</evidence>
<dbReference type="FunFam" id="3.40.30.10:FF:000001">
    <property type="entry name" value="Thioredoxin"/>
    <property type="match status" value="1"/>
</dbReference>
<dbReference type="CDD" id="cd02947">
    <property type="entry name" value="TRX_family"/>
    <property type="match status" value="1"/>
</dbReference>
<dbReference type="GO" id="GO:0045454">
    <property type="term" value="P:cell redox homeostasis"/>
    <property type="evidence" value="ECO:0007669"/>
    <property type="project" value="TreeGrafter"/>
</dbReference>
<evidence type="ECO:0000256" key="1">
    <source>
        <dbReference type="ARBA" id="ARBA00008987"/>
    </source>
</evidence>
<dbReference type="InterPro" id="IPR013766">
    <property type="entry name" value="Thioredoxin_domain"/>
</dbReference>
<dbReference type="PROSITE" id="PS51352">
    <property type="entry name" value="THIOREDOXIN_2"/>
    <property type="match status" value="1"/>
</dbReference>
<dbReference type="PANTHER" id="PTHR45663">
    <property type="entry name" value="GEO12009P1"/>
    <property type="match status" value="1"/>
</dbReference>
<evidence type="ECO:0000256" key="2">
    <source>
        <dbReference type="ARBA" id="ARBA00022448"/>
    </source>
</evidence>
<feature type="site" description="Contributes to redox potential value" evidence="8">
    <location>
        <position position="34"/>
    </location>
</feature>
<evidence type="ECO:0000313" key="11">
    <source>
        <dbReference type="EMBL" id="AZS51226.1"/>
    </source>
</evidence>
<protein>
    <recommendedName>
        <fullName evidence="6 7">Thioredoxin</fullName>
    </recommendedName>
</protein>